<evidence type="ECO:0000313" key="2">
    <source>
        <dbReference type="EMBL" id="EJT72781.1"/>
    </source>
</evidence>
<feature type="region of interest" description="Disordered" evidence="1">
    <location>
        <begin position="28"/>
        <end position="96"/>
    </location>
</feature>
<keyword evidence="4" id="KW-1185">Reference proteome</keyword>
<dbReference type="RefSeq" id="XP_009225755.1">
    <property type="nucleotide sequence ID" value="XM_009227491.1"/>
</dbReference>
<sequence length="131" mass="13915">MQPKERIWQGMGGLAVSAVCRLPLDWMSPSRSSRVQRAGKARRLPAMPRGLARGGRSSERRSRPRGGLSPVGKGQGARASGNPLQHHRWATPAVVLRPATGAQSPVLATAPPQPAQLVPGIYALLVEPIPP</sequence>
<dbReference type="EMBL" id="GL385399">
    <property type="protein sequence ID" value="EJT72781.1"/>
    <property type="molecule type" value="Genomic_DNA"/>
</dbReference>
<organism evidence="2">
    <name type="scientific">Gaeumannomyces tritici (strain R3-111a-1)</name>
    <name type="common">Wheat and barley take-all root rot fungus</name>
    <name type="synonym">Gaeumannomyces graminis var. tritici</name>
    <dbReference type="NCBI Taxonomy" id="644352"/>
    <lineage>
        <taxon>Eukaryota</taxon>
        <taxon>Fungi</taxon>
        <taxon>Dikarya</taxon>
        <taxon>Ascomycota</taxon>
        <taxon>Pezizomycotina</taxon>
        <taxon>Sordariomycetes</taxon>
        <taxon>Sordariomycetidae</taxon>
        <taxon>Magnaporthales</taxon>
        <taxon>Magnaporthaceae</taxon>
        <taxon>Gaeumannomyces</taxon>
    </lineage>
</organism>
<reference evidence="2" key="3">
    <citation type="submission" date="2010-09" db="EMBL/GenBank/DDBJ databases">
        <title>Annotation of Gaeumannomyces graminis var. tritici R3-111a-1.</title>
        <authorList>
            <consortium name="The Broad Institute Genome Sequencing Platform"/>
            <person name="Ma L.-J."/>
            <person name="Dead R."/>
            <person name="Young S.K."/>
            <person name="Zeng Q."/>
            <person name="Gargeya S."/>
            <person name="Fitzgerald M."/>
            <person name="Haas B."/>
            <person name="Abouelleil A."/>
            <person name="Alvarado L."/>
            <person name="Arachchi H.M."/>
            <person name="Berlin A."/>
            <person name="Brown A."/>
            <person name="Chapman S.B."/>
            <person name="Chen Z."/>
            <person name="Dunbar C."/>
            <person name="Freedman E."/>
            <person name="Gearin G."/>
            <person name="Gellesch M."/>
            <person name="Goldberg J."/>
            <person name="Griggs A."/>
            <person name="Gujja S."/>
            <person name="Heiman D."/>
            <person name="Howarth C."/>
            <person name="Larson L."/>
            <person name="Lui A."/>
            <person name="MacDonald P.J.P."/>
            <person name="Mehta T."/>
            <person name="Montmayeur A."/>
            <person name="Murphy C."/>
            <person name="Neiman D."/>
            <person name="Pearson M."/>
            <person name="Priest M."/>
            <person name="Roberts A."/>
            <person name="Saif S."/>
            <person name="Shea T."/>
            <person name="Shenoy N."/>
            <person name="Sisk P."/>
            <person name="Stolte C."/>
            <person name="Sykes S."/>
            <person name="Yandava C."/>
            <person name="Wortman J."/>
            <person name="Nusbaum C."/>
            <person name="Birren B."/>
        </authorList>
    </citation>
    <scope>NUCLEOTIDE SEQUENCE</scope>
    <source>
        <strain evidence="2">R3-111a-1</strain>
    </source>
</reference>
<evidence type="ECO:0000313" key="3">
    <source>
        <dbReference type="EnsemblFungi" id="EJT72781"/>
    </source>
</evidence>
<name>J3P7Z8_GAET3</name>
<dbReference type="AlphaFoldDB" id="J3P7Z8"/>
<evidence type="ECO:0000313" key="4">
    <source>
        <dbReference type="Proteomes" id="UP000006039"/>
    </source>
</evidence>
<protein>
    <submittedName>
        <fullName evidence="2 3">Uncharacterized protein</fullName>
    </submittedName>
</protein>
<dbReference type="EnsemblFungi" id="EJT72781">
    <property type="protein sequence ID" value="EJT72781"/>
    <property type="gene ID" value="GGTG_09636"/>
</dbReference>
<accession>J3P7Z8</accession>
<gene>
    <name evidence="3" type="primary">20350094</name>
    <name evidence="2" type="ORF">GGTG_09636</name>
</gene>
<dbReference type="HOGENOM" id="CLU_1927745_0_0_1"/>
<proteinExistence type="predicted"/>
<dbReference type="Proteomes" id="UP000006039">
    <property type="component" value="Unassembled WGS sequence"/>
</dbReference>
<reference evidence="3" key="4">
    <citation type="journal article" date="2015" name="G3 (Bethesda)">
        <title>Genome sequences of three phytopathogenic species of the Magnaporthaceae family of fungi.</title>
        <authorList>
            <person name="Okagaki L.H."/>
            <person name="Nunes C.C."/>
            <person name="Sailsbery J."/>
            <person name="Clay B."/>
            <person name="Brown D."/>
            <person name="John T."/>
            <person name="Oh Y."/>
            <person name="Young N."/>
            <person name="Fitzgerald M."/>
            <person name="Haas B.J."/>
            <person name="Zeng Q."/>
            <person name="Young S."/>
            <person name="Adiconis X."/>
            <person name="Fan L."/>
            <person name="Levin J.Z."/>
            <person name="Mitchell T.K."/>
            <person name="Okubara P.A."/>
            <person name="Farman M.L."/>
            <person name="Kohn L.M."/>
            <person name="Birren B."/>
            <person name="Ma L.-J."/>
            <person name="Dean R.A."/>
        </authorList>
    </citation>
    <scope>NUCLEOTIDE SEQUENCE</scope>
    <source>
        <strain evidence="3">R3-111a-1</strain>
    </source>
</reference>
<reference evidence="2" key="2">
    <citation type="submission" date="2010-07" db="EMBL/GenBank/DDBJ databases">
        <authorList>
            <consortium name="The Broad Institute Genome Sequencing Platform"/>
            <consortium name="Broad Institute Genome Sequencing Center for Infectious Disease"/>
            <person name="Ma L.-J."/>
            <person name="Dead R."/>
            <person name="Young S."/>
            <person name="Zeng Q."/>
            <person name="Koehrsen M."/>
            <person name="Alvarado L."/>
            <person name="Berlin A."/>
            <person name="Chapman S.B."/>
            <person name="Chen Z."/>
            <person name="Freedman E."/>
            <person name="Gellesch M."/>
            <person name="Goldberg J."/>
            <person name="Griggs A."/>
            <person name="Gujja S."/>
            <person name="Heilman E.R."/>
            <person name="Heiman D."/>
            <person name="Hepburn T."/>
            <person name="Howarth C."/>
            <person name="Jen D."/>
            <person name="Larson L."/>
            <person name="Mehta T."/>
            <person name="Neiman D."/>
            <person name="Pearson M."/>
            <person name="Roberts A."/>
            <person name="Saif S."/>
            <person name="Shea T."/>
            <person name="Shenoy N."/>
            <person name="Sisk P."/>
            <person name="Stolte C."/>
            <person name="Sykes S."/>
            <person name="Walk T."/>
            <person name="White J."/>
            <person name="Yandava C."/>
            <person name="Haas B."/>
            <person name="Nusbaum C."/>
            <person name="Birren B."/>
        </authorList>
    </citation>
    <scope>NUCLEOTIDE SEQUENCE</scope>
    <source>
        <strain evidence="2">R3-111a-1</strain>
    </source>
</reference>
<dbReference type="GeneID" id="20350094"/>
<reference evidence="3" key="5">
    <citation type="submission" date="2018-04" db="UniProtKB">
        <authorList>
            <consortium name="EnsemblFungi"/>
        </authorList>
    </citation>
    <scope>IDENTIFICATION</scope>
    <source>
        <strain evidence="3">R3-111a-1</strain>
    </source>
</reference>
<dbReference type="VEuPathDB" id="FungiDB:GGTG_09636"/>
<reference evidence="4" key="1">
    <citation type="submission" date="2010-07" db="EMBL/GenBank/DDBJ databases">
        <title>The genome sequence of Gaeumannomyces graminis var. tritici strain R3-111a-1.</title>
        <authorList>
            <consortium name="The Broad Institute Genome Sequencing Platform"/>
            <person name="Ma L.-J."/>
            <person name="Dead R."/>
            <person name="Young S."/>
            <person name="Zeng Q."/>
            <person name="Koehrsen M."/>
            <person name="Alvarado L."/>
            <person name="Berlin A."/>
            <person name="Chapman S.B."/>
            <person name="Chen Z."/>
            <person name="Freedman E."/>
            <person name="Gellesch M."/>
            <person name="Goldberg J."/>
            <person name="Griggs A."/>
            <person name="Gujja S."/>
            <person name="Heilman E.R."/>
            <person name="Heiman D."/>
            <person name="Hepburn T."/>
            <person name="Howarth C."/>
            <person name="Jen D."/>
            <person name="Larson L."/>
            <person name="Mehta T."/>
            <person name="Neiman D."/>
            <person name="Pearson M."/>
            <person name="Roberts A."/>
            <person name="Saif S."/>
            <person name="Shea T."/>
            <person name="Shenoy N."/>
            <person name="Sisk P."/>
            <person name="Stolte C."/>
            <person name="Sykes S."/>
            <person name="Walk T."/>
            <person name="White J."/>
            <person name="Yandava C."/>
            <person name="Haas B."/>
            <person name="Nusbaum C."/>
            <person name="Birren B."/>
        </authorList>
    </citation>
    <scope>NUCLEOTIDE SEQUENCE [LARGE SCALE GENOMIC DNA]</scope>
    <source>
        <strain evidence="4">R3-111a-1</strain>
    </source>
</reference>
<evidence type="ECO:0000256" key="1">
    <source>
        <dbReference type="SAM" id="MobiDB-lite"/>
    </source>
</evidence>